<proteinExistence type="predicted"/>
<organism evidence="2 3">
    <name type="scientific">Micromonospora olivasterospora</name>
    <dbReference type="NCBI Taxonomy" id="1880"/>
    <lineage>
        <taxon>Bacteria</taxon>
        <taxon>Bacillati</taxon>
        <taxon>Actinomycetota</taxon>
        <taxon>Actinomycetes</taxon>
        <taxon>Micromonosporales</taxon>
        <taxon>Micromonosporaceae</taxon>
        <taxon>Micromonospora</taxon>
    </lineage>
</organism>
<feature type="transmembrane region" description="Helical" evidence="1">
    <location>
        <begin position="92"/>
        <end position="111"/>
    </location>
</feature>
<keyword evidence="1" id="KW-1133">Transmembrane helix</keyword>
<dbReference type="EMBL" id="VLKE01000001">
    <property type="protein sequence ID" value="TWH66198.1"/>
    <property type="molecule type" value="Genomic_DNA"/>
</dbReference>
<dbReference type="Proteomes" id="UP000319825">
    <property type="component" value="Unassembled WGS sequence"/>
</dbReference>
<name>A0A562I617_MICOL</name>
<accession>A0A562I617</accession>
<sequence length="174" mass="19112">MTRNGSATRPPRSPRVTPVPPILLYSRPGILVTADRFTVGSTTWQVADITHLHTTRGPHDRLAVRAVAATATVIAGIGVVLGFIGGLERLTARAYLALGVVVLLPVLLAALGDRWRPPPYELWGWYRGVEVLLFSSDDERQFGQVSRAVRRAREGLRYGGWGDPPAADLWRPDR</sequence>
<keyword evidence="1" id="KW-0472">Membrane</keyword>
<evidence type="ECO:0000256" key="1">
    <source>
        <dbReference type="SAM" id="Phobius"/>
    </source>
</evidence>
<feature type="transmembrane region" description="Helical" evidence="1">
    <location>
        <begin position="62"/>
        <end position="86"/>
    </location>
</feature>
<dbReference type="Pfam" id="PF19744">
    <property type="entry name" value="DUF6232"/>
    <property type="match status" value="1"/>
</dbReference>
<gene>
    <name evidence="2" type="ORF">JD77_01149</name>
</gene>
<dbReference type="AlphaFoldDB" id="A0A562I617"/>
<evidence type="ECO:0000313" key="3">
    <source>
        <dbReference type="Proteomes" id="UP000319825"/>
    </source>
</evidence>
<evidence type="ECO:0000313" key="2">
    <source>
        <dbReference type="EMBL" id="TWH66198.1"/>
    </source>
</evidence>
<comment type="caution">
    <text evidence="2">The sequence shown here is derived from an EMBL/GenBank/DDBJ whole genome shotgun (WGS) entry which is preliminary data.</text>
</comment>
<keyword evidence="3" id="KW-1185">Reference proteome</keyword>
<protein>
    <submittedName>
        <fullName evidence="2">Uncharacterized protein</fullName>
    </submittedName>
</protein>
<dbReference type="OrthoDB" id="3404235at2"/>
<dbReference type="InterPro" id="IPR045629">
    <property type="entry name" value="DUF6232"/>
</dbReference>
<keyword evidence="1" id="KW-0812">Transmembrane</keyword>
<reference evidence="2 3" key="1">
    <citation type="submission" date="2019-07" db="EMBL/GenBank/DDBJ databases">
        <title>R&amp;d 2014.</title>
        <authorList>
            <person name="Klenk H.-P."/>
        </authorList>
    </citation>
    <scope>NUCLEOTIDE SEQUENCE [LARGE SCALE GENOMIC DNA]</scope>
    <source>
        <strain evidence="2 3">DSM 43868</strain>
    </source>
</reference>